<proteinExistence type="predicted"/>
<keyword evidence="1" id="KW-0812">Transmembrane</keyword>
<keyword evidence="1" id="KW-1133">Transmembrane helix</keyword>
<keyword evidence="1" id="KW-0472">Membrane</keyword>
<name>A0AA42QT90_ACIJO</name>
<reference evidence="2" key="1">
    <citation type="submission" date="2022-09" db="EMBL/GenBank/DDBJ databases">
        <title>Intensive care unit water sources are persistently colonized with multi-drug resistant bacteria and are the site of extensive horizontal gene transfer of antibiotic resistance genes.</title>
        <authorList>
            <person name="Diorio-Toth L."/>
        </authorList>
    </citation>
    <scope>NUCLEOTIDE SEQUENCE</scope>
    <source>
        <strain evidence="2">GD03725</strain>
    </source>
</reference>
<evidence type="ECO:0000313" key="3">
    <source>
        <dbReference type="Proteomes" id="UP001161567"/>
    </source>
</evidence>
<evidence type="ECO:0000256" key="1">
    <source>
        <dbReference type="SAM" id="Phobius"/>
    </source>
</evidence>
<accession>A0AA42QT90</accession>
<evidence type="ECO:0000313" key="2">
    <source>
        <dbReference type="EMBL" id="MDH1440270.1"/>
    </source>
</evidence>
<dbReference type="EMBL" id="JAOCIL010000003">
    <property type="protein sequence ID" value="MDH1440270.1"/>
    <property type="molecule type" value="Genomic_DNA"/>
</dbReference>
<feature type="transmembrane region" description="Helical" evidence="1">
    <location>
        <begin position="6"/>
        <end position="23"/>
    </location>
</feature>
<dbReference type="RefSeq" id="WP_279747197.1">
    <property type="nucleotide sequence ID" value="NZ_JAOCIL010000003.1"/>
</dbReference>
<gene>
    <name evidence="2" type="ORF">N5I27_18460</name>
</gene>
<organism evidence="2 3">
    <name type="scientific">Acinetobacter johnsonii</name>
    <dbReference type="NCBI Taxonomy" id="40214"/>
    <lineage>
        <taxon>Bacteria</taxon>
        <taxon>Pseudomonadati</taxon>
        <taxon>Pseudomonadota</taxon>
        <taxon>Gammaproteobacteria</taxon>
        <taxon>Moraxellales</taxon>
        <taxon>Moraxellaceae</taxon>
        <taxon>Acinetobacter</taxon>
    </lineage>
</organism>
<protein>
    <submittedName>
        <fullName evidence="2">Uncharacterized protein</fullName>
    </submittedName>
</protein>
<dbReference type="Proteomes" id="UP001161567">
    <property type="component" value="Unassembled WGS sequence"/>
</dbReference>
<comment type="caution">
    <text evidence="2">The sequence shown here is derived from an EMBL/GenBank/DDBJ whole genome shotgun (WGS) entry which is preliminary data.</text>
</comment>
<dbReference type="AlphaFoldDB" id="A0AA42QT90"/>
<sequence>MTYIVIGIALILIIIFINKFYSYKNSMQLTLRPMKEWVILCKGVSSSEREAMCHALLEETSSMLEQSGVISKSDFKKLYTKPEIYYSNYVQITLLITHDKYFSQIQSRASYSDQQARLYLAHCFIVLYENGLGTGHGGEFYYGKDVFNLLGKVSSSVPSNTWDFQLN</sequence>